<keyword evidence="2" id="KW-0812">Transmembrane</keyword>
<name>A0A2G9GF93_9LAMI</name>
<dbReference type="Pfam" id="PF03140">
    <property type="entry name" value="DUF247"/>
    <property type="match status" value="1"/>
</dbReference>
<dbReference type="PANTHER" id="PTHR31170">
    <property type="entry name" value="BNAC04G53230D PROTEIN"/>
    <property type="match status" value="1"/>
</dbReference>
<reference evidence="4" key="1">
    <citation type="journal article" date="2018" name="Gigascience">
        <title>Genome assembly of the Pink Ipe (Handroanthus impetiginosus, Bignoniaceae), a highly valued, ecologically keystone Neotropical timber forest tree.</title>
        <authorList>
            <person name="Silva-Junior O.B."/>
            <person name="Grattapaglia D."/>
            <person name="Novaes E."/>
            <person name="Collevatti R.G."/>
        </authorList>
    </citation>
    <scope>NUCLEOTIDE SEQUENCE [LARGE SCALE GENOMIC DNA]</scope>
    <source>
        <strain evidence="4">cv. UFG-1</strain>
    </source>
</reference>
<dbReference type="AlphaFoldDB" id="A0A2G9GF93"/>
<comment type="caution">
    <text evidence="3">The sequence shown here is derived from an EMBL/GenBank/DDBJ whole genome shotgun (WGS) entry which is preliminary data.</text>
</comment>
<protein>
    <submittedName>
        <fullName evidence="3">Uncharacterized protein</fullName>
    </submittedName>
</protein>
<keyword evidence="2" id="KW-1133">Transmembrane helix</keyword>
<organism evidence="3 4">
    <name type="scientific">Handroanthus impetiginosus</name>
    <dbReference type="NCBI Taxonomy" id="429701"/>
    <lineage>
        <taxon>Eukaryota</taxon>
        <taxon>Viridiplantae</taxon>
        <taxon>Streptophyta</taxon>
        <taxon>Embryophyta</taxon>
        <taxon>Tracheophyta</taxon>
        <taxon>Spermatophyta</taxon>
        <taxon>Magnoliopsida</taxon>
        <taxon>eudicotyledons</taxon>
        <taxon>Gunneridae</taxon>
        <taxon>Pentapetalae</taxon>
        <taxon>asterids</taxon>
        <taxon>lamiids</taxon>
        <taxon>Lamiales</taxon>
        <taxon>Bignoniaceae</taxon>
        <taxon>Crescentiina</taxon>
        <taxon>Tabebuia alliance</taxon>
        <taxon>Handroanthus</taxon>
    </lineage>
</organism>
<dbReference type="Proteomes" id="UP000231279">
    <property type="component" value="Unassembled WGS sequence"/>
</dbReference>
<feature type="region of interest" description="Disordered" evidence="1">
    <location>
        <begin position="85"/>
        <end position="124"/>
    </location>
</feature>
<dbReference type="InterPro" id="IPR004158">
    <property type="entry name" value="DUF247_pln"/>
</dbReference>
<evidence type="ECO:0000256" key="2">
    <source>
        <dbReference type="SAM" id="Phobius"/>
    </source>
</evidence>
<dbReference type="OrthoDB" id="1849062at2759"/>
<evidence type="ECO:0000256" key="1">
    <source>
        <dbReference type="SAM" id="MobiDB-lite"/>
    </source>
</evidence>
<dbReference type="PANTHER" id="PTHR31170:SF25">
    <property type="entry name" value="BNAA09G04570D PROTEIN"/>
    <property type="match status" value="1"/>
</dbReference>
<evidence type="ECO:0000313" key="3">
    <source>
        <dbReference type="EMBL" id="PIN03680.1"/>
    </source>
</evidence>
<keyword evidence="4" id="KW-1185">Reference proteome</keyword>
<feature type="compositionally biased region" description="Basic and acidic residues" evidence="1">
    <location>
        <begin position="86"/>
        <end position="124"/>
    </location>
</feature>
<dbReference type="STRING" id="429701.A0A2G9GF93"/>
<accession>A0A2G9GF93</accession>
<sequence length="308" mass="35496">MENQIPFQILVYLITLIFDDGEDKVSKFLQRAAWDTSDEEQHKHIKQQLEESSPLHLLGALHEVLVWDDAPKSLQDRIQSYIGQKRIGDMHKSPKPDTGDTHETPKTDTGDLHETPKADIRDIRKTPKAYRSAKDLKAKGLHFRPSSRRSLKAIEFNSFGFCGKLELPPQYASSLSKVVFLNLIAYELCPNNVLDFTVICYVNFMKSLNVSPDDVKELREKKVLLTSWTDEAVVRFFEDLDTFDIEAVDKYMDVKQNIQKHYDSIANKWMAELFYTHFSTPWHVIAWSAGVVLLVLTVVQTYFTTNPK</sequence>
<proteinExistence type="predicted"/>
<feature type="transmembrane region" description="Helical" evidence="2">
    <location>
        <begin position="284"/>
        <end position="303"/>
    </location>
</feature>
<dbReference type="EMBL" id="NKXS01005436">
    <property type="protein sequence ID" value="PIN03680.1"/>
    <property type="molecule type" value="Genomic_DNA"/>
</dbReference>
<evidence type="ECO:0000313" key="4">
    <source>
        <dbReference type="Proteomes" id="UP000231279"/>
    </source>
</evidence>
<keyword evidence="2" id="KW-0472">Membrane</keyword>
<gene>
    <name evidence="3" type="ORF">CDL12_23791</name>
</gene>